<accession>A0A9D1JJF3</accession>
<dbReference type="Pfam" id="PF02016">
    <property type="entry name" value="Peptidase_S66"/>
    <property type="match status" value="1"/>
</dbReference>
<comment type="caution">
    <text evidence="8">The sequence shown here is derived from an EMBL/GenBank/DDBJ whole genome shotgun (WGS) entry which is preliminary data.</text>
</comment>
<keyword evidence="5" id="KW-0720">Serine protease</keyword>
<keyword evidence="3" id="KW-0645">Protease</keyword>
<organism evidence="8 9">
    <name type="scientific">Candidatus Limivivens intestinipullorum</name>
    <dbReference type="NCBI Taxonomy" id="2840858"/>
    <lineage>
        <taxon>Bacteria</taxon>
        <taxon>Bacillati</taxon>
        <taxon>Bacillota</taxon>
        <taxon>Clostridia</taxon>
        <taxon>Lachnospirales</taxon>
        <taxon>Lachnospiraceae</taxon>
        <taxon>Lachnospiraceae incertae sedis</taxon>
        <taxon>Candidatus Limivivens</taxon>
    </lineage>
</organism>
<dbReference type="InterPro" id="IPR029062">
    <property type="entry name" value="Class_I_gatase-like"/>
</dbReference>
<reference evidence="8" key="2">
    <citation type="journal article" date="2021" name="PeerJ">
        <title>Extensive microbial diversity within the chicken gut microbiome revealed by metagenomics and culture.</title>
        <authorList>
            <person name="Gilroy R."/>
            <person name="Ravi A."/>
            <person name="Getino M."/>
            <person name="Pursley I."/>
            <person name="Horton D.L."/>
            <person name="Alikhan N.F."/>
            <person name="Baker D."/>
            <person name="Gharbi K."/>
            <person name="Hall N."/>
            <person name="Watson M."/>
            <person name="Adriaenssens E.M."/>
            <person name="Foster-Nyarko E."/>
            <person name="Jarju S."/>
            <person name="Secka A."/>
            <person name="Antonio M."/>
            <person name="Oren A."/>
            <person name="Chaudhuri R.R."/>
            <person name="La Ragione R."/>
            <person name="Hildebrand F."/>
            <person name="Pallen M.J."/>
        </authorList>
    </citation>
    <scope>NUCLEOTIDE SEQUENCE</scope>
    <source>
        <strain evidence="8">CHK190-19873</strain>
    </source>
</reference>
<evidence type="ECO:0000256" key="5">
    <source>
        <dbReference type="ARBA" id="ARBA00022825"/>
    </source>
</evidence>
<dbReference type="SUPFAM" id="SSF52317">
    <property type="entry name" value="Class I glutamine amidotransferase-like"/>
    <property type="match status" value="1"/>
</dbReference>
<dbReference type="Gene3D" id="3.40.50.10740">
    <property type="entry name" value="Class I glutamine amidotransferase-like"/>
    <property type="match status" value="1"/>
</dbReference>
<dbReference type="InterPro" id="IPR027461">
    <property type="entry name" value="Carboxypeptidase_A_C_sf"/>
</dbReference>
<dbReference type="GO" id="GO:0006508">
    <property type="term" value="P:proteolysis"/>
    <property type="evidence" value="ECO:0007669"/>
    <property type="project" value="UniProtKB-KW"/>
</dbReference>
<evidence type="ECO:0000313" key="9">
    <source>
        <dbReference type="Proteomes" id="UP000823935"/>
    </source>
</evidence>
<gene>
    <name evidence="8" type="ORF">IAB44_01960</name>
</gene>
<dbReference type="PANTHER" id="PTHR30237:SF2">
    <property type="entry name" value="MUREIN TETRAPEPTIDE CARBOXYPEPTIDASE"/>
    <property type="match status" value="1"/>
</dbReference>
<protein>
    <submittedName>
        <fullName evidence="8">LD-carboxypeptidase</fullName>
    </submittedName>
</protein>
<evidence type="ECO:0000259" key="7">
    <source>
        <dbReference type="Pfam" id="PF17676"/>
    </source>
</evidence>
<dbReference type="EMBL" id="DVIQ01000012">
    <property type="protein sequence ID" value="HIS30304.1"/>
    <property type="molecule type" value="Genomic_DNA"/>
</dbReference>
<dbReference type="PANTHER" id="PTHR30237">
    <property type="entry name" value="MURAMOYLTETRAPEPTIDE CARBOXYPEPTIDASE"/>
    <property type="match status" value="1"/>
</dbReference>
<proteinExistence type="inferred from homology"/>
<evidence type="ECO:0000256" key="1">
    <source>
        <dbReference type="ARBA" id="ARBA00010233"/>
    </source>
</evidence>
<feature type="domain" description="LD-carboxypeptidase C-terminal" evidence="7">
    <location>
        <begin position="214"/>
        <end position="332"/>
    </location>
</feature>
<dbReference type="InterPro" id="IPR003507">
    <property type="entry name" value="S66_fam"/>
</dbReference>
<dbReference type="InterPro" id="IPR040449">
    <property type="entry name" value="Peptidase_S66_N"/>
</dbReference>
<dbReference type="GO" id="GO:0008236">
    <property type="term" value="F:serine-type peptidase activity"/>
    <property type="evidence" value="ECO:0007669"/>
    <property type="project" value="UniProtKB-KW"/>
</dbReference>
<feature type="domain" description="LD-carboxypeptidase N-terminal" evidence="6">
    <location>
        <begin position="13"/>
        <end position="135"/>
    </location>
</feature>
<dbReference type="GO" id="GO:0004180">
    <property type="term" value="F:carboxypeptidase activity"/>
    <property type="evidence" value="ECO:0007669"/>
    <property type="project" value="UniProtKB-KW"/>
</dbReference>
<dbReference type="InterPro" id="IPR040921">
    <property type="entry name" value="Peptidase_S66C"/>
</dbReference>
<sequence>MKYPVFLKEAGVIGFAAPSFGCNIEPYRTAFDHAQEIFQKLGHACDLGPNCYEGKGTGISNTPEKCGQELTDSYCSEKSSVLISCGGGELMCEILDYLDMDRIKAAAPKWYLGYSDNTNFTFLLPTLFDTASIYGPCAAAFGMEPWHPSIQDTYDLLRGTKTTFQSYPLWEKESLKNEENPLEPYHVTEPGRLVCFTGGSEEATDENEVDLEFSGRLIGGCMDCLVNLLGTNFDRVPDFLERYKEDGIIWFLESCDLNVFAIRRAVWQMEHAGWFQYVKGFLIGRPYCFGQELMGLDQYAAVNGLLAKYQVPVIMDLDIGHLAPMMPIVCGGLGKVRVKGNVCTMKYEIF</sequence>
<dbReference type="SUPFAM" id="SSF141986">
    <property type="entry name" value="LD-carboxypeptidase A C-terminal domain-like"/>
    <property type="match status" value="1"/>
</dbReference>
<reference evidence="8" key="1">
    <citation type="submission" date="2020-10" db="EMBL/GenBank/DDBJ databases">
        <authorList>
            <person name="Gilroy R."/>
        </authorList>
    </citation>
    <scope>NUCLEOTIDE SEQUENCE</scope>
    <source>
        <strain evidence="8">CHK190-19873</strain>
    </source>
</reference>
<keyword evidence="2" id="KW-0121">Carboxypeptidase</keyword>
<dbReference type="CDD" id="cd07062">
    <property type="entry name" value="Peptidase_S66_mccF_like"/>
    <property type="match status" value="1"/>
</dbReference>
<evidence type="ECO:0000313" key="8">
    <source>
        <dbReference type="EMBL" id="HIS30304.1"/>
    </source>
</evidence>
<dbReference type="AlphaFoldDB" id="A0A9D1JJF3"/>
<keyword evidence="4" id="KW-0378">Hydrolase</keyword>
<comment type="similarity">
    <text evidence="1">Belongs to the peptidase S66 family.</text>
</comment>
<dbReference type="Gene3D" id="3.50.30.60">
    <property type="entry name" value="LD-carboxypeptidase A C-terminal domain-like"/>
    <property type="match status" value="1"/>
</dbReference>
<evidence type="ECO:0000256" key="3">
    <source>
        <dbReference type="ARBA" id="ARBA00022670"/>
    </source>
</evidence>
<evidence type="ECO:0000256" key="4">
    <source>
        <dbReference type="ARBA" id="ARBA00022801"/>
    </source>
</evidence>
<evidence type="ECO:0000259" key="6">
    <source>
        <dbReference type="Pfam" id="PF02016"/>
    </source>
</evidence>
<dbReference type="Pfam" id="PF17676">
    <property type="entry name" value="Peptidase_S66C"/>
    <property type="match status" value="1"/>
</dbReference>
<dbReference type="InterPro" id="IPR027478">
    <property type="entry name" value="LdcA_N"/>
</dbReference>
<name>A0A9D1JJF3_9FIRM</name>
<evidence type="ECO:0000256" key="2">
    <source>
        <dbReference type="ARBA" id="ARBA00022645"/>
    </source>
</evidence>
<dbReference type="Proteomes" id="UP000823935">
    <property type="component" value="Unassembled WGS sequence"/>
</dbReference>